<comment type="caution">
    <text evidence="5">The sequence shown here is derived from an EMBL/GenBank/DDBJ whole genome shotgun (WGS) entry which is preliminary data.</text>
</comment>
<protein>
    <submittedName>
        <fullName evidence="5">AraC-like DNA-binding protein</fullName>
    </submittedName>
</protein>
<dbReference type="InterPro" id="IPR018060">
    <property type="entry name" value="HTH_AraC"/>
</dbReference>
<organism evidence="5 6">
    <name type="scientific">Kitasatospora gansuensis</name>
    <dbReference type="NCBI Taxonomy" id="258050"/>
    <lineage>
        <taxon>Bacteria</taxon>
        <taxon>Bacillati</taxon>
        <taxon>Actinomycetota</taxon>
        <taxon>Actinomycetes</taxon>
        <taxon>Kitasatosporales</taxon>
        <taxon>Streptomycetaceae</taxon>
        <taxon>Kitasatospora</taxon>
    </lineage>
</organism>
<dbReference type="PRINTS" id="PR00032">
    <property type="entry name" value="HTHARAC"/>
</dbReference>
<evidence type="ECO:0000259" key="4">
    <source>
        <dbReference type="PROSITE" id="PS01124"/>
    </source>
</evidence>
<accession>A0A7W7WM69</accession>
<dbReference type="Gene3D" id="1.10.10.60">
    <property type="entry name" value="Homeodomain-like"/>
    <property type="match status" value="2"/>
</dbReference>
<evidence type="ECO:0000256" key="3">
    <source>
        <dbReference type="ARBA" id="ARBA00023163"/>
    </source>
</evidence>
<evidence type="ECO:0000256" key="1">
    <source>
        <dbReference type="ARBA" id="ARBA00023015"/>
    </source>
</evidence>
<dbReference type="PROSITE" id="PS00041">
    <property type="entry name" value="HTH_ARAC_FAMILY_1"/>
    <property type="match status" value="1"/>
</dbReference>
<dbReference type="PANTHER" id="PTHR43280:SF28">
    <property type="entry name" value="HTH-TYPE TRANSCRIPTIONAL ACTIVATOR RHAS"/>
    <property type="match status" value="1"/>
</dbReference>
<dbReference type="PANTHER" id="PTHR43280">
    <property type="entry name" value="ARAC-FAMILY TRANSCRIPTIONAL REGULATOR"/>
    <property type="match status" value="1"/>
</dbReference>
<dbReference type="SUPFAM" id="SSF46689">
    <property type="entry name" value="Homeodomain-like"/>
    <property type="match status" value="2"/>
</dbReference>
<keyword evidence="1" id="KW-0805">Transcription regulation</keyword>
<dbReference type="AlphaFoldDB" id="A0A7W7WM69"/>
<reference evidence="5 6" key="1">
    <citation type="submission" date="2020-08" db="EMBL/GenBank/DDBJ databases">
        <title>Sequencing the genomes of 1000 actinobacteria strains.</title>
        <authorList>
            <person name="Klenk H.-P."/>
        </authorList>
    </citation>
    <scope>NUCLEOTIDE SEQUENCE [LARGE SCALE GENOMIC DNA]</scope>
    <source>
        <strain evidence="5 6">DSM 44786</strain>
    </source>
</reference>
<keyword evidence="6" id="KW-1185">Reference proteome</keyword>
<keyword evidence="2 5" id="KW-0238">DNA-binding</keyword>
<dbReference type="InterPro" id="IPR018062">
    <property type="entry name" value="HTH_AraC-typ_CS"/>
</dbReference>
<dbReference type="Proteomes" id="UP000573327">
    <property type="component" value="Unassembled WGS sequence"/>
</dbReference>
<dbReference type="PROSITE" id="PS01124">
    <property type="entry name" value="HTH_ARAC_FAMILY_2"/>
    <property type="match status" value="1"/>
</dbReference>
<evidence type="ECO:0000313" key="5">
    <source>
        <dbReference type="EMBL" id="MBB4951479.1"/>
    </source>
</evidence>
<evidence type="ECO:0000256" key="2">
    <source>
        <dbReference type="ARBA" id="ARBA00023125"/>
    </source>
</evidence>
<dbReference type="GO" id="GO:0043565">
    <property type="term" value="F:sequence-specific DNA binding"/>
    <property type="evidence" value="ECO:0007669"/>
    <property type="project" value="InterPro"/>
</dbReference>
<evidence type="ECO:0000313" key="6">
    <source>
        <dbReference type="Proteomes" id="UP000573327"/>
    </source>
</evidence>
<keyword evidence="3" id="KW-0804">Transcription</keyword>
<name>A0A7W7WM69_9ACTN</name>
<proteinExistence type="predicted"/>
<dbReference type="Pfam" id="PF12833">
    <property type="entry name" value="HTH_18"/>
    <property type="match status" value="1"/>
</dbReference>
<feature type="domain" description="HTH araC/xylS-type" evidence="4">
    <location>
        <begin position="6"/>
        <end position="104"/>
    </location>
</feature>
<dbReference type="GO" id="GO:0003700">
    <property type="term" value="F:DNA-binding transcription factor activity"/>
    <property type="evidence" value="ECO:0007669"/>
    <property type="project" value="InterPro"/>
</dbReference>
<dbReference type="InterPro" id="IPR020449">
    <property type="entry name" value="Tscrpt_reg_AraC-type_HTH"/>
</dbReference>
<dbReference type="RefSeq" id="WP_184923456.1">
    <property type="nucleotide sequence ID" value="NZ_JACHJR010000001.1"/>
</dbReference>
<dbReference type="InterPro" id="IPR009057">
    <property type="entry name" value="Homeodomain-like_sf"/>
</dbReference>
<dbReference type="EMBL" id="JACHJR010000001">
    <property type="protein sequence ID" value="MBB4951479.1"/>
    <property type="molecule type" value="Genomic_DNA"/>
</dbReference>
<sequence>MQAAVERAIATMWDRYEEPLSLDDIADTAILSKFYFSRVFRTLTGTSPGRFLSAIRLLKAKHLLLRTELSVTDISYQVGYNSLGTFTSRFTRSVGLSPGRYRTLARTGMPVAPRAFRSAAARRTCEVRGSVGSPEVGLPTRIYVAAFTDPIVQGEPVACDILEGPGEFVLSGIQEGVWHLRAAVVSVYDVEPQPWKRSPLFIGSSRPLTVRADHPIEVDLETREFCPFDLPILLALPELDCWQLPQPELAAGAIGLTRG</sequence>
<gene>
    <name evidence="5" type="ORF">F4556_007014</name>
</gene>
<dbReference type="SMART" id="SM00342">
    <property type="entry name" value="HTH_ARAC"/>
    <property type="match status" value="1"/>
</dbReference>